<evidence type="ECO:0000256" key="6">
    <source>
        <dbReference type="RuleBase" id="RU000461"/>
    </source>
</evidence>
<evidence type="ECO:0000256" key="3">
    <source>
        <dbReference type="ARBA" id="ARBA00022723"/>
    </source>
</evidence>
<feature type="binding site" description="axial binding residue" evidence="5">
    <location>
        <position position="495"/>
    </location>
    <ligand>
        <name>heme</name>
        <dbReference type="ChEBI" id="CHEBI:30413"/>
    </ligand>
    <ligandPart>
        <name>Fe</name>
        <dbReference type="ChEBI" id="CHEBI:18248"/>
    </ligandPart>
</feature>
<comment type="cofactor">
    <cofactor evidence="1 5">
        <name>heme</name>
        <dbReference type="ChEBI" id="CHEBI:30413"/>
    </cofactor>
</comment>
<dbReference type="STRING" id="64571.A0A1Y2GXF4"/>
<reference evidence="7 8" key="1">
    <citation type="submission" date="2016-07" db="EMBL/GenBank/DDBJ databases">
        <title>Pervasive Adenine N6-methylation of Active Genes in Fungi.</title>
        <authorList>
            <consortium name="DOE Joint Genome Institute"/>
            <person name="Mondo S.J."/>
            <person name="Dannebaum R.O."/>
            <person name="Kuo R.C."/>
            <person name="Labutti K."/>
            <person name="Haridas S."/>
            <person name="Kuo A."/>
            <person name="Salamov A."/>
            <person name="Ahrendt S.R."/>
            <person name="Lipzen A."/>
            <person name="Sullivan W."/>
            <person name="Andreopoulos W.B."/>
            <person name="Clum A."/>
            <person name="Lindquist E."/>
            <person name="Daum C."/>
            <person name="Ramamoorthy G.K."/>
            <person name="Gryganskyi A."/>
            <person name="Culley D."/>
            <person name="Magnuson J.K."/>
            <person name="James T.Y."/>
            <person name="O'Malley M.A."/>
            <person name="Stajich J.E."/>
            <person name="Spatafora J.W."/>
            <person name="Visel A."/>
            <person name="Grigoriev I.V."/>
        </authorList>
    </citation>
    <scope>NUCLEOTIDE SEQUENCE [LARGE SCALE GENOMIC DNA]</scope>
    <source>
        <strain evidence="7 8">NRRL 3116</strain>
    </source>
</reference>
<protein>
    <submittedName>
        <fullName evidence="7">Cytochrome P450</fullName>
    </submittedName>
</protein>
<evidence type="ECO:0000256" key="1">
    <source>
        <dbReference type="ARBA" id="ARBA00001971"/>
    </source>
</evidence>
<keyword evidence="3 5" id="KW-0479">Metal-binding</keyword>
<keyword evidence="5 6" id="KW-0349">Heme</keyword>
<evidence type="ECO:0000313" key="7">
    <source>
        <dbReference type="EMBL" id="ORZ26451.1"/>
    </source>
</evidence>
<dbReference type="EMBL" id="MCFF01000007">
    <property type="protein sequence ID" value="ORZ26451.1"/>
    <property type="molecule type" value="Genomic_DNA"/>
</dbReference>
<dbReference type="Pfam" id="PF00067">
    <property type="entry name" value="p450"/>
    <property type="match status" value="2"/>
</dbReference>
<dbReference type="InterPro" id="IPR002401">
    <property type="entry name" value="Cyt_P450_E_grp-I"/>
</dbReference>
<dbReference type="InterPro" id="IPR017972">
    <property type="entry name" value="Cyt_P450_CS"/>
</dbReference>
<dbReference type="GO" id="GO:0004497">
    <property type="term" value="F:monooxygenase activity"/>
    <property type="evidence" value="ECO:0007669"/>
    <property type="project" value="UniProtKB-KW"/>
</dbReference>
<keyword evidence="8" id="KW-1185">Reference proteome</keyword>
<keyword evidence="6" id="KW-0503">Monooxygenase</keyword>
<evidence type="ECO:0000256" key="2">
    <source>
        <dbReference type="ARBA" id="ARBA00010617"/>
    </source>
</evidence>
<dbReference type="GO" id="GO:0005506">
    <property type="term" value="F:iron ion binding"/>
    <property type="evidence" value="ECO:0007669"/>
    <property type="project" value="InterPro"/>
</dbReference>
<dbReference type="PANTHER" id="PTHR46206">
    <property type="entry name" value="CYTOCHROME P450"/>
    <property type="match status" value="1"/>
</dbReference>
<dbReference type="InParanoid" id="A0A1Y2GXF4"/>
<dbReference type="OrthoDB" id="1844152at2759"/>
<evidence type="ECO:0000256" key="4">
    <source>
        <dbReference type="ARBA" id="ARBA00023004"/>
    </source>
</evidence>
<dbReference type="RefSeq" id="XP_021884216.1">
    <property type="nucleotide sequence ID" value="XM_022023271.1"/>
</dbReference>
<dbReference type="AlphaFoldDB" id="A0A1Y2GXF4"/>
<dbReference type="Gene3D" id="1.10.630.10">
    <property type="entry name" value="Cytochrome P450"/>
    <property type="match status" value="1"/>
</dbReference>
<evidence type="ECO:0000313" key="8">
    <source>
        <dbReference type="Proteomes" id="UP000193648"/>
    </source>
</evidence>
<dbReference type="PROSITE" id="PS00086">
    <property type="entry name" value="CYTOCHROME_P450"/>
    <property type="match status" value="1"/>
</dbReference>
<organism evidence="7 8">
    <name type="scientific">Lobosporangium transversale</name>
    <dbReference type="NCBI Taxonomy" id="64571"/>
    <lineage>
        <taxon>Eukaryota</taxon>
        <taxon>Fungi</taxon>
        <taxon>Fungi incertae sedis</taxon>
        <taxon>Mucoromycota</taxon>
        <taxon>Mortierellomycotina</taxon>
        <taxon>Mortierellomycetes</taxon>
        <taxon>Mortierellales</taxon>
        <taxon>Mortierellaceae</taxon>
        <taxon>Lobosporangium</taxon>
    </lineage>
</organism>
<dbReference type="InterPro" id="IPR001128">
    <property type="entry name" value="Cyt_P450"/>
</dbReference>
<comment type="caution">
    <text evidence="7">The sequence shown here is derived from an EMBL/GenBank/DDBJ whole genome shotgun (WGS) entry which is preliminary data.</text>
</comment>
<gene>
    <name evidence="7" type="ORF">BCR41DRAFT_348338</name>
</gene>
<sequence length="549" mass="61603">MYIQTTINKILGLVPTSVKGMHIEAMKTIIPFGIGLIPVAYMTVKIFSNPGFSTDKSIPIVPLRPGDSTHDAEYSEDPDAFLKRCEEEYGPVFNIYLLNLALTVISGPQIREVLTNPAFSASDANEEITRITSYFNCGRKSNRNYGNQVVQYLVRDTAHYLPVFTPKIATLMEKGLEQEIGHCPAEKGAKIVEEPILLIRKTVVNAMANIFLGPEIARDPKVIDTLFSASIDLRRGFITGSSRVSKWRAFLDRTHLRLFQPLMKRAQILAEAATPVVLERRRLEALASESGVVWERPDDVLQSLLDSSDKYGFIDLEDVCAHALILAGAYAFAMTDAATNILYFLAAFPECVGKLYEELQQVLDTIQTEREQTRQGYRAEGKPIDEALDPAHDRDMSVEALKRMVYMDSFLREVFRYRIEHLRIVHRALEDITLSSGIVISKGSTVISNTRSIHQSPEHGEDTAEFRPWRYAEKRKTATKVGPDYLVFGMGRRACPARFMNIQGLKMVGALVVSKYSKIEIQDPSKTKAALCTRIGEPIDTGLKFTSRK</sequence>
<keyword evidence="4 5" id="KW-0408">Iron</keyword>
<name>A0A1Y2GXF4_9FUNG</name>
<dbReference type="PRINTS" id="PR00463">
    <property type="entry name" value="EP450I"/>
</dbReference>
<dbReference type="InterPro" id="IPR036396">
    <property type="entry name" value="Cyt_P450_sf"/>
</dbReference>
<dbReference type="GO" id="GO:0020037">
    <property type="term" value="F:heme binding"/>
    <property type="evidence" value="ECO:0007669"/>
    <property type="project" value="InterPro"/>
</dbReference>
<proteinExistence type="inferred from homology"/>
<evidence type="ECO:0000256" key="5">
    <source>
        <dbReference type="PIRSR" id="PIRSR602401-1"/>
    </source>
</evidence>
<dbReference type="GeneID" id="33565115"/>
<keyword evidence="6" id="KW-0560">Oxidoreductase</keyword>
<dbReference type="GO" id="GO:0016705">
    <property type="term" value="F:oxidoreductase activity, acting on paired donors, with incorporation or reduction of molecular oxygen"/>
    <property type="evidence" value="ECO:0007669"/>
    <property type="project" value="InterPro"/>
</dbReference>
<dbReference type="SUPFAM" id="SSF48264">
    <property type="entry name" value="Cytochrome P450"/>
    <property type="match status" value="1"/>
</dbReference>
<accession>A0A1Y2GXF4</accession>
<comment type="similarity">
    <text evidence="2 6">Belongs to the cytochrome P450 family.</text>
</comment>
<dbReference type="Proteomes" id="UP000193648">
    <property type="component" value="Unassembled WGS sequence"/>
</dbReference>